<keyword evidence="3" id="KW-0808">Transferase</keyword>
<dbReference type="Gene3D" id="3.30.565.10">
    <property type="entry name" value="Histidine kinase-like ATPase, C-terminal domain"/>
    <property type="match status" value="1"/>
</dbReference>
<dbReference type="GO" id="GO:0030295">
    <property type="term" value="F:protein kinase activator activity"/>
    <property type="evidence" value="ECO:0007669"/>
    <property type="project" value="TreeGrafter"/>
</dbReference>
<dbReference type="PANTHER" id="PTHR42878:SF7">
    <property type="entry name" value="SENSOR HISTIDINE KINASE GLRK"/>
    <property type="match status" value="1"/>
</dbReference>
<dbReference type="InterPro" id="IPR003594">
    <property type="entry name" value="HATPase_dom"/>
</dbReference>
<dbReference type="SMART" id="SM00387">
    <property type="entry name" value="HATPase_c"/>
    <property type="match status" value="1"/>
</dbReference>
<dbReference type="InterPro" id="IPR004358">
    <property type="entry name" value="Sig_transdc_His_kin-like_C"/>
</dbReference>
<protein>
    <recommendedName>
        <fullName evidence="2">histidine kinase</fullName>
        <ecNumber evidence="2">2.7.13.3</ecNumber>
    </recommendedName>
</protein>
<dbReference type="GO" id="GO:0000156">
    <property type="term" value="F:phosphorelay response regulator activity"/>
    <property type="evidence" value="ECO:0007669"/>
    <property type="project" value="TreeGrafter"/>
</dbReference>
<dbReference type="PANTHER" id="PTHR42878">
    <property type="entry name" value="TWO-COMPONENT HISTIDINE KINASE"/>
    <property type="match status" value="1"/>
</dbReference>
<dbReference type="InterPro" id="IPR005467">
    <property type="entry name" value="His_kinase_dom"/>
</dbReference>
<evidence type="ECO:0000256" key="4">
    <source>
        <dbReference type="ARBA" id="ARBA00022741"/>
    </source>
</evidence>
<keyword evidence="6" id="KW-0067">ATP-binding</keyword>
<dbReference type="GO" id="GO:0004673">
    <property type="term" value="F:protein histidine kinase activity"/>
    <property type="evidence" value="ECO:0007669"/>
    <property type="project" value="UniProtKB-EC"/>
</dbReference>
<evidence type="ECO:0000256" key="6">
    <source>
        <dbReference type="ARBA" id="ARBA00022840"/>
    </source>
</evidence>
<dbReference type="PRINTS" id="PR00344">
    <property type="entry name" value="BCTRLSENSOR"/>
</dbReference>
<evidence type="ECO:0000256" key="3">
    <source>
        <dbReference type="ARBA" id="ARBA00022679"/>
    </source>
</evidence>
<dbReference type="OrthoDB" id="9804645at2"/>
<dbReference type="InterPro" id="IPR050351">
    <property type="entry name" value="BphY/WalK/GraS-like"/>
</dbReference>
<dbReference type="GO" id="GO:0007234">
    <property type="term" value="P:osmosensory signaling via phosphorelay pathway"/>
    <property type="evidence" value="ECO:0007669"/>
    <property type="project" value="TreeGrafter"/>
</dbReference>
<dbReference type="Proteomes" id="UP000318815">
    <property type="component" value="Unassembled WGS sequence"/>
</dbReference>
<evidence type="ECO:0000259" key="8">
    <source>
        <dbReference type="PROSITE" id="PS50109"/>
    </source>
</evidence>
<evidence type="ECO:0000313" key="9">
    <source>
        <dbReference type="EMBL" id="TWV90292.1"/>
    </source>
</evidence>
<proteinExistence type="predicted"/>
<dbReference type="InterPro" id="IPR036890">
    <property type="entry name" value="HATPase_C_sf"/>
</dbReference>
<dbReference type="CDD" id="cd00075">
    <property type="entry name" value="HATPase"/>
    <property type="match status" value="1"/>
</dbReference>
<evidence type="ECO:0000256" key="2">
    <source>
        <dbReference type="ARBA" id="ARBA00012438"/>
    </source>
</evidence>
<name>A0A5C6LII4_9BACT</name>
<keyword evidence="7" id="KW-0902">Two-component regulatory system</keyword>
<dbReference type="SUPFAM" id="SSF55874">
    <property type="entry name" value="ATPase domain of HSP90 chaperone/DNA topoisomerase II/histidine kinase"/>
    <property type="match status" value="1"/>
</dbReference>
<dbReference type="EMBL" id="VOHS01000083">
    <property type="protein sequence ID" value="TWV90292.1"/>
    <property type="molecule type" value="Genomic_DNA"/>
</dbReference>
<dbReference type="GO" id="GO:0005524">
    <property type="term" value="F:ATP binding"/>
    <property type="evidence" value="ECO:0007669"/>
    <property type="project" value="UniProtKB-KW"/>
</dbReference>
<comment type="caution">
    <text evidence="9">The sequence shown here is derived from an EMBL/GenBank/DDBJ whole genome shotgun (WGS) entry which is preliminary data.</text>
</comment>
<accession>A0A5C6LII4</accession>
<gene>
    <name evidence="9" type="ORF">FEF09_29595</name>
</gene>
<keyword evidence="5 9" id="KW-0418">Kinase</keyword>
<reference evidence="9 10" key="1">
    <citation type="submission" date="2019-08" db="EMBL/GenBank/DDBJ databases">
        <title>Whole genome sequencing of chitin degrading bacteria Chitinophaga pinensis YS16.</title>
        <authorList>
            <person name="Singh R.P."/>
            <person name="Manchanda G."/>
            <person name="Maurya I.K."/>
            <person name="Joshi N.K."/>
            <person name="Srivastava A.K."/>
        </authorList>
    </citation>
    <scope>NUCLEOTIDE SEQUENCE [LARGE SCALE GENOMIC DNA]</scope>
    <source>
        <strain evidence="9 10">YS-16</strain>
    </source>
</reference>
<evidence type="ECO:0000256" key="7">
    <source>
        <dbReference type="ARBA" id="ARBA00023012"/>
    </source>
</evidence>
<evidence type="ECO:0000313" key="10">
    <source>
        <dbReference type="Proteomes" id="UP000318815"/>
    </source>
</evidence>
<evidence type="ECO:0000256" key="5">
    <source>
        <dbReference type="ARBA" id="ARBA00022777"/>
    </source>
</evidence>
<feature type="domain" description="Histidine kinase" evidence="8">
    <location>
        <begin position="12"/>
        <end position="118"/>
    </location>
</feature>
<organism evidence="9 10">
    <name type="scientific">Chitinophaga pinensis</name>
    <dbReference type="NCBI Taxonomy" id="79329"/>
    <lineage>
        <taxon>Bacteria</taxon>
        <taxon>Pseudomonadati</taxon>
        <taxon>Bacteroidota</taxon>
        <taxon>Chitinophagia</taxon>
        <taxon>Chitinophagales</taxon>
        <taxon>Chitinophagaceae</taxon>
        <taxon>Chitinophaga</taxon>
    </lineage>
</organism>
<evidence type="ECO:0000256" key="1">
    <source>
        <dbReference type="ARBA" id="ARBA00000085"/>
    </source>
</evidence>
<keyword evidence="10" id="KW-1185">Reference proteome</keyword>
<dbReference type="Pfam" id="PF02518">
    <property type="entry name" value="HATPase_c"/>
    <property type="match status" value="1"/>
</dbReference>
<sequence>MFCIWRSGTPDQCLYNLIENAIKYAIAPLELEISCAVVHDRVVVHFRDNGPGIDKIYHDKIFDRFFRVPVKGDIHDVKGSGLGLNYVKSIITRLNGTITVKSEPGKGSDFMISLPAAT</sequence>
<dbReference type="PROSITE" id="PS50109">
    <property type="entry name" value="HIS_KIN"/>
    <property type="match status" value="1"/>
</dbReference>
<dbReference type="AlphaFoldDB" id="A0A5C6LII4"/>
<comment type="catalytic activity">
    <reaction evidence="1">
        <text>ATP + protein L-histidine = ADP + protein N-phospho-L-histidine.</text>
        <dbReference type="EC" id="2.7.13.3"/>
    </reaction>
</comment>
<keyword evidence="4" id="KW-0547">Nucleotide-binding</keyword>
<dbReference type="EC" id="2.7.13.3" evidence="2"/>